<feature type="compositionally biased region" description="Basic and acidic residues" evidence="1">
    <location>
        <begin position="17"/>
        <end position="27"/>
    </location>
</feature>
<feature type="non-terminal residue" evidence="2">
    <location>
        <position position="1"/>
    </location>
</feature>
<evidence type="ECO:0000313" key="3">
    <source>
        <dbReference type="Proteomes" id="UP000070444"/>
    </source>
</evidence>
<gene>
    <name evidence="2" type="ORF">CONCODRAFT_4995</name>
</gene>
<keyword evidence="3" id="KW-1185">Reference proteome</keyword>
<accession>A0A137PB50</accession>
<evidence type="ECO:0000313" key="2">
    <source>
        <dbReference type="EMBL" id="KXN72250.1"/>
    </source>
</evidence>
<dbReference type="AlphaFoldDB" id="A0A137PB50"/>
<evidence type="ECO:0000256" key="1">
    <source>
        <dbReference type="SAM" id="MobiDB-lite"/>
    </source>
</evidence>
<feature type="compositionally biased region" description="Polar residues" evidence="1">
    <location>
        <begin position="52"/>
        <end position="66"/>
    </location>
</feature>
<name>A0A137PB50_CONC2</name>
<dbReference type="Proteomes" id="UP000070444">
    <property type="component" value="Unassembled WGS sequence"/>
</dbReference>
<reference evidence="2 3" key="1">
    <citation type="journal article" date="2015" name="Genome Biol. Evol.">
        <title>Phylogenomic analyses indicate that early fungi evolved digesting cell walls of algal ancestors of land plants.</title>
        <authorList>
            <person name="Chang Y."/>
            <person name="Wang S."/>
            <person name="Sekimoto S."/>
            <person name="Aerts A.L."/>
            <person name="Choi C."/>
            <person name="Clum A."/>
            <person name="LaButti K.M."/>
            <person name="Lindquist E.A."/>
            <person name="Yee Ngan C."/>
            <person name="Ohm R.A."/>
            <person name="Salamov A.A."/>
            <person name="Grigoriev I.V."/>
            <person name="Spatafora J.W."/>
            <person name="Berbee M.L."/>
        </authorList>
    </citation>
    <scope>NUCLEOTIDE SEQUENCE [LARGE SCALE GENOMIC DNA]</scope>
    <source>
        <strain evidence="2 3">NRRL 28638</strain>
    </source>
</reference>
<organism evidence="2 3">
    <name type="scientific">Conidiobolus coronatus (strain ATCC 28846 / CBS 209.66 / NRRL 28638)</name>
    <name type="common">Delacroixia coronata</name>
    <dbReference type="NCBI Taxonomy" id="796925"/>
    <lineage>
        <taxon>Eukaryota</taxon>
        <taxon>Fungi</taxon>
        <taxon>Fungi incertae sedis</taxon>
        <taxon>Zoopagomycota</taxon>
        <taxon>Entomophthoromycotina</taxon>
        <taxon>Entomophthoromycetes</taxon>
        <taxon>Entomophthorales</taxon>
        <taxon>Ancylistaceae</taxon>
        <taxon>Conidiobolus</taxon>
    </lineage>
</organism>
<protein>
    <submittedName>
        <fullName evidence="2">Uncharacterized protein</fullName>
    </submittedName>
</protein>
<dbReference type="EMBL" id="KQ964457">
    <property type="protein sequence ID" value="KXN72250.1"/>
    <property type="molecule type" value="Genomic_DNA"/>
</dbReference>
<feature type="region of interest" description="Disordered" evidence="1">
    <location>
        <begin position="1"/>
        <end position="70"/>
    </location>
</feature>
<sequence>AYEAYENERNEDDDAEVYERERDKSDNAIKAYEAYENEKDEEDNEQYANIKYSESNESPDVNSNNELKVKDSIDCYDDDDEIGKHYDHEDFFSQKV</sequence>
<proteinExistence type="predicted"/>